<keyword evidence="2" id="KW-0449">Lipoprotein</keyword>
<dbReference type="EMBL" id="CP140153">
    <property type="protein sequence ID" value="WQH15488.1"/>
    <property type="molecule type" value="Genomic_DNA"/>
</dbReference>
<organism evidence="2 3">
    <name type="scientific">Guyparkeria halophila</name>
    <dbReference type="NCBI Taxonomy" id="47960"/>
    <lineage>
        <taxon>Bacteria</taxon>
        <taxon>Pseudomonadati</taxon>
        <taxon>Pseudomonadota</taxon>
        <taxon>Gammaproteobacteria</taxon>
        <taxon>Chromatiales</taxon>
        <taxon>Thioalkalibacteraceae</taxon>
        <taxon>Guyparkeria</taxon>
    </lineage>
</organism>
<keyword evidence="3" id="KW-1185">Reference proteome</keyword>
<dbReference type="CDD" id="cd14727">
    <property type="entry name" value="ChanN-like"/>
    <property type="match status" value="1"/>
</dbReference>
<sequence>MTPLVVRHGRTLPGIGGLLGGLAVLLVISTARAETAPLVGSWWDARGHAVTNDQALDRLRDAPVILLGEVHDSEAIHRRQVELFDAFDGPLVLALEQLDRGGGGRIDRLNAGRFENGRARAHAGGFDFEGWGWQHYGPLFDWATEHGVPLWPLNLSREKAMAVAIADDAGWRDELDADARAWIDSIAPTLSLPDAQQRGLVEVLEQSHCQAIPPAMSSRMVRAQVARDVLMAEAIMAARESFPAHQIVAVMGNQHARLDRGVGYWLARVAEKRRPEVLSVGMVPLNHLSDPPGADDAFDLRLIMPAVSRPDPCAPDRAAEDGK</sequence>
<dbReference type="InterPro" id="IPR007314">
    <property type="entry name" value="Cofac_haem-bd_dom"/>
</dbReference>
<name>A0ABZ0YU23_9GAMM</name>
<gene>
    <name evidence="2" type="ORF">SR882_06870</name>
</gene>
<reference evidence="2 3" key="1">
    <citation type="submission" date="2023-11" db="EMBL/GenBank/DDBJ databases">
        <title>MicrobeMod: A computational toolkit for identifying prokaryotic methylation and restriction-modification with nanopore sequencing.</title>
        <authorList>
            <person name="Crits-Christoph A."/>
            <person name="Kang S.C."/>
            <person name="Lee H."/>
            <person name="Ostrov N."/>
        </authorList>
    </citation>
    <scope>NUCLEOTIDE SEQUENCE [LARGE SCALE GENOMIC DNA]</scope>
    <source>
        <strain evidence="2 3">ATCC 49870</strain>
    </source>
</reference>
<dbReference type="SUPFAM" id="SSF159501">
    <property type="entry name" value="EreA/ChaN-like"/>
    <property type="match status" value="1"/>
</dbReference>
<evidence type="ECO:0000259" key="1">
    <source>
        <dbReference type="Pfam" id="PF04187"/>
    </source>
</evidence>
<proteinExistence type="predicted"/>
<dbReference type="Proteomes" id="UP001327459">
    <property type="component" value="Chromosome"/>
</dbReference>
<feature type="domain" description="Haem-binding uptake Tiki superfamily ChaN" evidence="1">
    <location>
        <begin position="56"/>
        <end position="264"/>
    </location>
</feature>
<evidence type="ECO:0000313" key="3">
    <source>
        <dbReference type="Proteomes" id="UP001327459"/>
    </source>
</evidence>
<accession>A0ABZ0YU23</accession>
<dbReference type="RefSeq" id="WP_322520516.1">
    <property type="nucleotide sequence ID" value="NZ_CP140153.1"/>
</dbReference>
<protein>
    <submittedName>
        <fullName evidence="2">ChaN family lipoprotein</fullName>
    </submittedName>
</protein>
<dbReference type="Pfam" id="PF04187">
    <property type="entry name" value="Cofac_haem_bdg"/>
    <property type="match status" value="1"/>
</dbReference>
<dbReference type="Gene3D" id="3.40.50.11550">
    <property type="match status" value="1"/>
</dbReference>
<evidence type="ECO:0000313" key="2">
    <source>
        <dbReference type="EMBL" id="WQH15488.1"/>
    </source>
</evidence>